<evidence type="ECO:0000259" key="2">
    <source>
        <dbReference type="PROSITE" id="PS51025"/>
    </source>
</evidence>
<dbReference type="PANTHER" id="PTHR23148:SF0">
    <property type="entry name" value="SERINE_ARGININE REPETITIVE MATRIX PROTEIN 1"/>
    <property type="match status" value="1"/>
</dbReference>
<feature type="domain" description="PWI" evidence="2">
    <location>
        <begin position="21"/>
        <end position="121"/>
    </location>
</feature>
<gene>
    <name evidence="3" type="primary">Srrm1_0</name>
    <name evidence="3" type="ORF">Bhyg_08924</name>
</gene>
<keyword evidence="1" id="KW-0507">mRNA processing</keyword>
<dbReference type="SMART" id="SM00311">
    <property type="entry name" value="PWI"/>
    <property type="match status" value="1"/>
</dbReference>
<dbReference type="GO" id="GO:0048024">
    <property type="term" value="P:regulation of mRNA splicing, via spliceosome"/>
    <property type="evidence" value="ECO:0007669"/>
    <property type="project" value="TreeGrafter"/>
</dbReference>
<dbReference type="PANTHER" id="PTHR23148">
    <property type="entry name" value="SERINE/ARGININE REGULATED NUCLEAR MATRIX PROTEIN"/>
    <property type="match status" value="1"/>
</dbReference>
<accession>A0A9Q0N7C2</accession>
<dbReference type="InterPro" id="IPR036483">
    <property type="entry name" value="PWI_dom_sf"/>
</dbReference>
<dbReference type="Gene3D" id="1.20.1390.10">
    <property type="entry name" value="PWI domain"/>
    <property type="match status" value="1"/>
</dbReference>
<dbReference type="Pfam" id="PF01480">
    <property type="entry name" value="PWI"/>
    <property type="match status" value="1"/>
</dbReference>
<keyword evidence="4" id="KW-1185">Reference proteome</keyword>
<dbReference type="GO" id="GO:0003723">
    <property type="term" value="F:RNA binding"/>
    <property type="evidence" value="ECO:0007669"/>
    <property type="project" value="TreeGrafter"/>
</dbReference>
<evidence type="ECO:0000313" key="3">
    <source>
        <dbReference type="EMBL" id="KAJ6643959.1"/>
    </source>
</evidence>
<reference evidence="3" key="1">
    <citation type="submission" date="2022-07" db="EMBL/GenBank/DDBJ databases">
        <authorList>
            <person name="Trinca V."/>
            <person name="Uliana J.V.C."/>
            <person name="Torres T.T."/>
            <person name="Ward R.J."/>
            <person name="Monesi N."/>
        </authorList>
    </citation>
    <scope>NUCLEOTIDE SEQUENCE</scope>
    <source>
        <strain evidence="3">HSMRA1968</strain>
        <tissue evidence="3">Whole embryos</tissue>
    </source>
</reference>
<proteinExistence type="predicted"/>
<comment type="caution">
    <text evidence="3">The sequence shown here is derived from an EMBL/GenBank/DDBJ whole genome shotgun (WGS) entry which is preliminary data.</text>
</comment>
<dbReference type="Proteomes" id="UP001151699">
    <property type="component" value="Chromosome B"/>
</dbReference>
<evidence type="ECO:0000256" key="1">
    <source>
        <dbReference type="ARBA" id="ARBA00022664"/>
    </source>
</evidence>
<evidence type="ECO:0000313" key="4">
    <source>
        <dbReference type="Proteomes" id="UP001151699"/>
    </source>
</evidence>
<dbReference type="SUPFAM" id="SSF101233">
    <property type="entry name" value="PWI domain"/>
    <property type="match status" value="1"/>
</dbReference>
<dbReference type="InterPro" id="IPR052225">
    <property type="entry name" value="Ser/Arg_repetitive_matrix"/>
</dbReference>
<dbReference type="AlphaFoldDB" id="A0A9Q0N7C2"/>
<protein>
    <submittedName>
        <fullName evidence="3">Serine/arginine repetitive matrix protein 1</fullName>
    </submittedName>
</protein>
<dbReference type="PROSITE" id="PS51025">
    <property type="entry name" value="PWI"/>
    <property type="match status" value="1"/>
</dbReference>
<organism evidence="3 4">
    <name type="scientific">Pseudolycoriella hygida</name>
    <dbReference type="NCBI Taxonomy" id="35572"/>
    <lineage>
        <taxon>Eukaryota</taxon>
        <taxon>Metazoa</taxon>
        <taxon>Ecdysozoa</taxon>
        <taxon>Arthropoda</taxon>
        <taxon>Hexapoda</taxon>
        <taxon>Insecta</taxon>
        <taxon>Pterygota</taxon>
        <taxon>Neoptera</taxon>
        <taxon>Endopterygota</taxon>
        <taxon>Diptera</taxon>
        <taxon>Nematocera</taxon>
        <taxon>Sciaroidea</taxon>
        <taxon>Sciaridae</taxon>
        <taxon>Pseudolycoriella</taxon>
    </lineage>
</organism>
<dbReference type="GO" id="GO:0005681">
    <property type="term" value="C:spliceosomal complex"/>
    <property type="evidence" value="ECO:0007669"/>
    <property type="project" value="TreeGrafter"/>
</dbReference>
<sequence length="130" mass="15358">METNQQEDTQFSDIEKKLLKKMEFGDCLNQRVDMTKVKLDELRPWIDKKITDILHGDDDIMVYFIYNHLEEKKYPCPKKLQLNLNGFVKAENARLFVDELWKLLISAQESDTGVPTEFIQQFNRSLNFPG</sequence>
<dbReference type="EMBL" id="WJQU01000002">
    <property type="protein sequence ID" value="KAJ6643959.1"/>
    <property type="molecule type" value="Genomic_DNA"/>
</dbReference>
<name>A0A9Q0N7C2_9DIPT</name>
<dbReference type="GO" id="GO:0006397">
    <property type="term" value="P:mRNA processing"/>
    <property type="evidence" value="ECO:0007669"/>
    <property type="project" value="UniProtKB-KW"/>
</dbReference>
<dbReference type="OrthoDB" id="163257at2759"/>
<dbReference type="InterPro" id="IPR002483">
    <property type="entry name" value="PWI_dom"/>
</dbReference>